<sequence length="326" mass="37765">METQRKIFNPKQRRDGVIILPNRFSNSAGNLNLNQISYKFTNYSEEPMDLSISNENLTYYHRRGGNRQRFTTTNLDNKHKYMRVYEESAHGSSENVSHFKKENMQLGNCPEISSQQSQHICVSGKRKRGKFVYTTEGKLVMVAEEDTRCPQNLNEATQVEILKAAKTLFTKRTRTLYQWIYPTASKQEIRSTVLTLWDSLDESEKAFYISQVLGCNQGSLMINPQLESIKIISPAIHKIETVPKLREPQCNLSTHTNFPTLPPANGASALTFEEFEAMTERTKRRRRRTRVGHVHKPKLEDFRDDPELSQELEKFAGQFNFNNYLS</sequence>
<dbReference type="KEGG" id="dvv:114325092"/>
<dbReference type="InParanoid" id="A0A6P7F4V5"/>
<dbReference type="AlphaFoldDB" id="A0A6P7F4V5"/>
<reference evidence="1" key="2">
    <citation type="submission" date="2025-05" db="UniProtKB">
        <authorList>
            <consortium name="EnsemblMetazoa"/>
        </authorList>
    </citation>
    <scope>IDENTIFICATION</scope>
</reference>
<accession>A0A6P7F4V5</accession>
<dbReference type="Proteomes" id="UP001652700">
    <property type="component" value="Unplaced"/>
</dbReference>
<keyword evidence="2" id="KW-1185">Reference proteome</keyword>
<evidence type="ECO:0000313" key="1">
    <source>
        <dbReference type="EnsemblMetazoa" id="XP_028128828.1"/>
    </source>
</evidence>
<dbReference type="OrthoDB" id="6575115at2759"/>
<dbReference type="EnsemblMetazoa" id="XM_028273027.2">
    <property type="protein sequence ID" value="XP_028128828.1"/>
    <property type="gene ID" value="LOC114325092"/>
</dbReference>
<dbReference type="RefSeq" id="XP_028128828.1">
    <property type="nucleotide sequence ID" value="XM_028273027.1"/>
</dbReference>
<reference evidence="3" key="1">
    <citation type="submission" date="2025-04" db="UniProtKB">
        <authorList>
            <consortium name="RefSeq"/>
        </authorList>
    </citation>
    <scope>IDENTIFICATION</scope>
    <source>
        <tissue evidence="3">Whole insect</tissue>
    </source>
</reference>
<name>A0A6P7F4V5_DIAVI</name>
<proteinExistence type="predicted"/>
<gene>
    <name evidence="3" type="primary">LOC114325092</name>
</gene>
<evidence type="ECO:0000313" key="3">
    <source>
        <dbReference type="RefSeq" id="XP_028128828.1"/>
    </source>
</evidence>
<protein>
    <submittedName>
        <fullName evidence="3">Uncharacterized protein LOC114325092 isoform X1</fullName>
    </submittedName>
</protein>
<dbReference type="GeneID" id="114325092"/>
<evidence type="ECO:0000313" key="2">
    <source>
        <dbReference type="Proteomes" id="UP001652700"/>
    </source>
</evidence>
<organism evidence="3">
    <name type="scientific">Diabrotica virgifera virgifera</name>
    <name type="common">western corn rootworm</name>
    <dbReference type="NCBI Taxonomy" id="50390"/>
    <lineage>
        <taxon>Eukaryota</taxon>
        <taxon>Metazoa</taxon>
        <taxon>Ecdysozoa</taxon>
        <taxon>Arthropoda</taxon>
        <taxon>Hexapoda</taxon>
        <taxon>Insecta</taxon>
        <taxon>Pterygota</taxon>
        <taxon>Neoptera</taxon>
        <taxon>Endopterygota</taxon>
        <taxon>Coleoptera</taxon>
        <taxon>Polyphaga</taxon>
        <taxon>Cucujiformia</taxon>
        <taxon>Chrysomeloidea</taxon>
        <taxon>Chrysomelidae</taxon>
        <taxon>Galerucinae</taxon>
        <taxon>Diabroticina</taxon>
        <taxon>Diabroticites</taxon>
        <taxon>Diabrotica</taxon>
    </lineage>
</organism>